<feature type="binding site" evidence="3">
    <location>
        <position position="108"/>
    </location>
    <ligand>
        <name>ATP</name>
        <dbReference type="ChEBI" id="CHEBI:30616"/>
    </ligand>
</feature>
<dbReference type="CDD" id="cd14008">
    <property type="entry name" value="STKc_LKB1_CaMKK"/>
    <property type="match status" value="1"/>
</dbReference>
<dbReference type="Gene3D" id="1.10.510.10">
    <property type="entry name" value="Transferase(Phosphotransferase) domain 1"/>
    <property type="match status" value="1"/>
</dbReference>
<feature type="region of interest" description="Disordered" evidence="4">
    <location>
        <begin position="651"/>
        <end position="714"/>
    </location>
</feature>
<dbReference type="GO" id="GO:0004674">
    <property type="term" value="F:protein serine/threonine kinase activity"/>
    <property type="evidence" value="ECO:0007669"/>
    <property type="project" value="TreeGrafter"/>
</dbReference>
<dbReference type="InterPro" id="IPR000719">
    <property type="entry name" value="Prot_kinase_dom"/>
</dbReference>
<dbReference type="GO" id="GO:0005737">
    <property type="term" value="C:cytoplasm"/>
    <property type="evidence" value="ECO:0007669"/>
    <property type="project" value="TreeGrafter"/>
</dbReference>
<keyword evidence="6" id="KW-0418">Kinase</keyword>
<dbReference type="GeneID" id="63771490"/>
<accession>A0A1Y2EED6</accession>
<dbReference type="GO" id="GO:0005524">
    <property type="term" value="F:ATP binding"/>
    <property type="evidence" value="ECO:0007669"/>
    <property type="project" value="UniProtKB-UniRule"/>
</dbReference>
<feature type="compositionally biased region" description="Basic and acidic residues" evidence="4">
    <location>
        <begin position="673"/>
        <end position="694"/>
    </location>
</feature>
<evidence type="ECO:0000256" key="3">
    <source>
        <dbReference type="PROSITE-ProRule" id="PRU10141"/>
    </source>
</evidence>
<dbReference type="Gene3D" id="3.30.200.20">
    <property type="entry name" value="Phosphorylase Kinase, domain 1"/>
    <property type="match status" value="1"/>
</dbReference>
<dbReference type="EMBL" id="MCFJ01000002">
    <property type="protein sequence ID" value="ORY69938.1"/>
    <property type="molecule type" value="Genomic_DNA"/>
</dbReference>
<evidence type="ECO:0000256" key="1">
    <source>
        <dbReference type="ARBA" id="ARBA00022741"/>
    </source>
</evidence>
<dbReference type="Pfam" id="PF00069">
    <property type="entry name" value="Pkinase"/>
    <property type="match status" value="1"/>
</dbReference>
<dbReference type="InParanoid" id="A0A1Y2EED6"/>
<dbReference type="Proteomes" id="UP000193689">
    <property type="component" value="Unassembled WGS sequence"/>
</dbReference>
<sequence length="714" mass="79244">MALTRRQHDANGNVVLNGDLAANNGTSAPRSAPAVQQFQSPLRQHKRTPSQHREVKETLNARSEYMSDDTEGTKHIINQYIIKEEIGRGSYGAVHLATDQFGNEYAVKEFSKTRLRKRAQSNILKRPQGAKPGRFPPGRGMRASWSQHMRALSNHDAAEAKDSLFLIREEIAIMKKLNHPNLVSLIEVLDDPEEDSLYMVLEMCKKGVIMKVGLDDQADPYPEESCRHWFRDLILGIEYLHAQGVVHRDIKPDNLLLTQDDVLKIVDFGVSEMFEKPEDMKTAKSAGSPAFLPPELCRSKHGDISGKAADIWSMGVSLYCLKYGRLPFRRINVLEMYEAIRTEGLELPPDENRDFVDLISRLLDKNAETRIGMREIRASTLTSLNHSWVTKGGSDPLLSEEENCENMVEPPNELEVNHAFTRKMSHMLVVMVAIHKFKALINKSRVGTPEARTPRKSKTLDVPIHALEAPEPAVRPINTEELPSRPPPPHKATAEEAAELIEARKAYHAATTDARNPPALDTSGKGQAHDPTSAEPRFLGIGTGVSDEFATSESPADVVSDSPTGIDFDVYDRAFSDEVERIRSSSEKQGRRRTTYLTKFVSEKEKYFGDECMVMEAGRSIPSLVANTRGKASSAAAKTWSHIALGYGKEGSTATTSDATGEQEPSRPGLWKGKAETKRNETQEFIRETGHRFADLVSATMHGTKAKSGGGESS</sequence>
<reference evidence="6 7" key="1">
    <citation type="submission" date="2016-07" db="EMBL/GenBank/DDBJ databases">
        <title>Pervasive Adenine N6-methylation of Active Genes in Fungi.</title>
        <authorList>
            <consortium name="DOE Joint Genome Institute"/>
            <person name="Mondo S.J."/>
            <person name="Dannebaum R.O."/>
            <person name="Kuo R.C."/>
            <person name="Labutti K."/>
            <person name="Haridas S."/>
            <person name="Kuo A."/>
            <person name="Salamov A."/>
            <person name="Ahrendt S.R."/>
            <person name="Lipzen A."/>
            <person name="Sullivan W."/>
            <person name="Andreopoulos W.B."/>
            <person name="Clum A."/>
            <person name="Lindquist E."/>
            <person name="Daum C."/>
            <person name="Ramamoorthy G.K."/>
            <person name="Gryganskyi A."/>
            <person name="Culley D."/>
            <person name="Magnuson J.K."/>
            <person name="James T.Y."/>
            <person name="O'Malley M.A."/>
            <person name="Stajich J.E."/>
            <person name="Spatafora J.W."/>
            <person name="Visel A."/>
            <person name="Grigoriev I.V."/>
        </authorList>
    </citation>
    <scope>NUCLEOTIDE SEQUENCE [LARGE SCALE GENOMIC DNA]</scope>
    <source>
        <strain evidence="6 7">CBS 129021</strain>
    </source>
</reference>
<keyword evidence="1 3" id="KW-0547">Nucleotide-binding</keyword>
<name>A0A1Y2EED6_9PEZI</name>
<keyword evidence="7" id="KW-1185">Reference proteome</keyword>
<dbReference type="SUPFAM" id="SSF56112">
    <property type="entry name" value="Protein kinase-like (PK-like)"/>
    <property type="match status" value="1"/>
</dbReference>
<dbReference type="InterPro" id="IPR017441">
    <property type="entry name" value="Protein_kinase_ATP_BS"/>
</dbReference>
<gene>
    <name evidence="6" type="ORF">BCR38DRAFT_334024</name>
</gene>
<dbReference type="PROSITE" id="PS50011">
    <property type="entry name" value="PROTEIN_KINASE_DOM"/>
    <property type="match status" value="1"/>
</dbReference>
<dbReference type="PANTHER" id="PTHR24346:SF77">
    <property type="entry name" value="SERINE THREONINE PROTEIN KINASE"/>
    <property type="match status" value="1"/>
</dbReference>
<dbReference type="PROSITE" id="PS00107">
    <property type="entry name" value="PROTEIN_KINASE_ATP"/>
    <property type="match status" value="1"/>
</dbReference>
<evidence type="ECO:0000313" key="7">
    <source>
        <dbReference type="Proteomes" id="UP000193689"/>
    </source>
</evidence>
<dbReference type="OrthoDB" id="68483at2759"/>
<dbReference type="FunFam" id="1.10.510.10:FF:000995">
    <property type="entry name" value="BcCMK3, calcium/calmodulin-dependent protein kinase"/>
    <property type="match status" value="1"/>
</dbReference>
<dbReference type="InterPro" id="IPR011009">
    <property type="entry name" value="Kinase-like_dom_sf"/>
</dbReference>
<proteinExistence type="predicted"/>
<organism evidence="6 7">
    <name type="scientific">Pseudomassariella vexata</name>
    <dbReference type="NCBI Taxonomy" id="1141098"/>
    <lineage>
        <taxon>Eukaryota</taxon>
        <taxon>Fungi</taxon>
        <taxon>Dikarya</taxon>
        <taxon>Ascomycota</taxon>
        <taxon>Pezizomycotina</taxon>
        <taxon>Sordariomycetes</taxon>
        <taxon>Xylariomycetidae</taxon>
        <taxon>Amphisphaeriales</taxon>
        <taxon>Pseudomassariaceae</taxon>
        <taxon>Pseudomassariella</taxon>
    </lineage>
</organism>
<evidence type="ECO:0000259" key="5">
    <source>
        <dbReference type="PROSITE" id="PS50011"/>
    </source>
</evidence>
<keyword evidence="2 3" id="KW-0067">ATP-binding</keyword>
<dbReference type="SMART" id="SM00220">
    <property type="entry name" value="S_TKc"/>
    <property type="match status" value="1"/>
</dbReference>
<dbReference type="InterPro" id="IPR008271">
    <property type="entry name" value="Ser/Thr_kinase_AS"/>
</dbReference>
<evidence type="ECO:0000313" key="6">
    <source>
        <dbReference type="EMBL" id="ORY69938.1"/>
    </source>
</evidence>
<comment type="caution">
    <text evidence="6">The sequence shown here is derived from an EMBL/GenBank/DDBJ whole genome shotgun (WGS) entry which is preliminary data.</text>
</comment>
<dbReference type="PROSITE" id="PS00108">
    <property type="entry name" value="PROTEIN_KINASE_ST"/>
    <property type="match status" value="1"/>
</dbReference>
<dbReference type="PANTHER" id="PTHR24346">
    <property type="entry name" value="MAP/MICROTUBULE AFFINITY-REGULATING KINASE"/>
    <property type="match status" value="1"/>
</dbReference>
<dbReference type="AlphaFoldDB" id="A0A1Y2EED6"/>
<evidence type="ECO:0000256" key="2">
    <source>
        <dbReference type="ARBA" id="ARBA00022840"/>
    </source>
</evidence>
<evidence type="ECO:0000256" key="4">
    <source>
        <dbReference type="SAM" id="MobiDB-lite"/>
    </source>
</evidence>
<feature type="domain" description="Protein kinase" evidence="5">
    <location>
        <begin position="80"/>
        <end position="389"/>
    </location>
</feature>
<dbReference type="RefSeq" id="XP_040719888.1">
    <property type="nucleotide sequence ID" value="XM_040855278.1"/>
</dbReference>
<feature type="region of interest" description="Disordered" evidence="4">
    <location>
        <begin position="508"/>
        <end position="535"/>
    </location>
</feature>
<dbReference type="GO" id="GO:0035556">
    <property type="term" value="P:intracellular signal transduction"/>
    <property type="evidence" value="ECO:0007669"/>
    <property type="project" value="TreeGrafter"/>
</dbReference>
<protein>
    <submittedName>
        <fullName evidence="6">Kinase-like domain-containing protein</fullName>
    </submittedName>
</protein>
<dbReference type="FunFam" id="3.30.200.20:FF:000447">
    <property type="entry name" value="Calcium/calmodulin dependent protein kinase"/>
    <property type="match status" value="1"/>
</dbReference>
<keyword evidence="6" id="KW-0808">Transferase</keyword>
<dbReference type="STRING" id="1141098.A0A1Y2EED6"/>